<dbReference type="GO" id="GO:0034472">
    <property type="term" value="P:snRNA 3'-end processing"/>
    <property type="evidence" value="ECO:0007669"/>
    <property type="project" value="TreeGrafter"/>
</dbReference>
<accession>A0A8C8VT71</accession>
<evidence type="ECO:0000313" key="2">
    <source>
        <dbReference type="Ensembl" id="ENSPEMP00000004749.1"/>
    </source>
</evidence>
<dbReference type="PANTHER" id="PTHR12957">
    <property type="entry name" value="DEAD/H BOX POLYPEPTIDE 26/DICE1-RELATED"/>
    <property type="match status" value="1"/>
</dbReference>
<keyword evidence="3" id="KW-1185">Reference proteome</keyword>
<dbReference type="InterPro" id="IPR029307">
    <property type="entry name" value="INT_SG_DDX_CT_C"/>
</dbReference>
<dbReference type="Pfam" id="PF15300">
    <property type="entry name" value="INT_SG_DDX_CT_C"/>
    <property type="match status" value="1"/>
</dbReference>
<dbReference type="PANTHER" id="PTHR12957:SF22">
    <property type="entry name" value="INTEGRATOR COMPLEX SUBUNIT 6-LIKE"/>
    <property type="match status" value="1"/>
</dbReference>
<organism evidence="2 3">
    <name type="scientific">Peromyscus maniculatus bairdii</name>
    <name type="common">Prairie deer mouse</name>
    <dbReference type="NCBI Taxonomy" id="230844"/>
    <lineage>
        <taxon>Eukaryota</taxon>
        <taxon>Metazoa</taxon>
        <taxon>Chordata</taxon>
        <taxon>Craniata</taxon>
        <taxon>Vertebrata</taxon>
        <taxon>Euteleostomi</taxon>
        <taxon>Mammalia</taxon>
        <taxon>Eutheria</taxon>
        <taxon>Euarchontoglires</taxon>
        <taxon>Glires</taxon>
        <taxon>Rodentia</taxon>
        <taxon>Myomorpha</taxon>
        <taxon>Muroidea</taxon>
        <taxon>Cricetidae</taxon>
        <taxon>Neotominae</taxon>
        <taxon>Peromyscus</taxon>
    </lineage>
</organism>
<dbReference type="GO" id="GO:0032039">
    <property type="term" value="C:integrator complex"/>
    <property type="evidence" value="ECO:0007669"/>
    <property type="project" value="TreeGrafter"/>
</dbReference>
<reference evidence="2" key="3">
    <citation type="submission" date="2025-09" db="UniProtKB">
        <authorList>
            <consortium name="Ensembl"/>
        </authorList>
    </citation>
    <scope>IDENTIFICATION</scope>
</reference>
<proteinExistence type="predicted"/>
<name>A0A8C8VT71_PERMB</name>
<dbReference type="Proteomes" id="UP000694547">
    <property type="component" value="Chromosome X"/>
</dbReference>
<dbReference type="InterPro" id="IPR051113">
    <property type="entry name" value="Integrator_subunit6"/>
</dbReference>
<evidence type="ECO:0000313" key="3">
    <source>
        <dbReference type="Proteomes" id="UP000694547"/>
    </source>
</evidence>
<dbReference type="AlphaFoldDB" id="A0A8C8VT71"/>
<dbReference type="GeneTree" id="ENSGT00390000016655"/>
<reference evidence="2" key="2">
    <citation type="submission" date="2025-08" db="UniProtKB">
        <authorList>
            <consortium name="Ensembl"/>
        </authorList>
    </citation>
    <scope>IDENTIFICATION</scope>
</reference>
<dbReference type="Ensembl" id="ENSPEMT00000008508.2">
    <property type="protein sequence ID" value="ENSPEMP00000004749.1"/>
    <property type="gene ID" value="ENSPEMG00000007135.2"/>
</dbReference>
<feature type="domain" description="INTS6/SAGE1/DDX26B/CT45 C-terminal" evidence="1">
    <location>
        <begin position="3"/>
        <end position="47"/>
    </location>
</feature>
<reference evidence="2 3" key="1">
    <citation type="submission" date="2018-10" db="EMBL/GenBank/DDBJ databases">
        <title>Improved assembly of the deer mouse Peromyscus maniculatus genome.</title>
        <authorList>
            <person name="Lassance J.-M."/>
            <person name="Hoekstra H.E."/>
        </authorList>
    </citation>
    <scope>NUCLEOTIDE SEQUENCE [LARGE SCALE GENOMIC DNA]</scope>
</reference>
<sequence length="55" mass="6684">FSSDYGRIFKLLEEVQGPLEVQIQFIEFTIKEAARFKRRHLIQFLEKKREEILSQ</sequence>
<evidence type="ECO:0000259" key="1">
    <source>
        <dbReference type="Pfam" id="PF15300"/>
    </source>
</evidence>
<protein>
    <recommendedName>
        <fullName evidence="1">INTS6/SAGE1/DDX26B/CT45 C-terminal domain-containing protein</fullName>
    </recommendedName>
</protein>